<comment type="caution">
    <text evidence="2">The sequence shown here is derived from an EMBL/GenBank/DDBJ whole genome shotgun (WGS) entry which is preliminary data.</text>
</comment>
<dbReference type="EMBL" id="AUZX01002638">
    <property type="protein sequence ID" value="EQD75918.1"/>
    <property type="molecule type" value="Genomic_DNA"/>
</dbReference>
<dbReference type="GO" id="GO:0051920">
    <property type="term" value="F:peroxiredoxin activity"/>
    <property type="evidence" value="ECO:0007669"/>
    <property type="project" value="InterPro"/>
</dbReference>
<organism evidence="2">
    <name type="scientific">mine drainage metagenome</name>
    <dbReference type="NCBI Taxonomy" id="410659"/>
    <lineage>
        <taxon>unclassified sequences</taxon>
        <taxon>metagenomes</taxon>
        <taxon>ecological metagenomes</taxon>
    </lineage>
</organism>
<name>T1C4Y6_9ZZZZ</name>
<reference evidence="2" key="2">
    <citation type="journal article" date="2014" name="ISME J.">
        <title>Microbial stratification in low pH oxic and suboxic macroscopic growths along an acid mine drainage.</title>
        <authorList>
            <person name="Mendez-Garcia C."/>
            <person name="Mesa V."/>
            <person name="Sprenger R.R."/>
            <person name="Richter M."/>
            <person name="Diez M.S."/>
            <person name="Solano J."/>
            <person name="Bargiela R."/>
            <person name="Golyshina O.V."/>
            <person name="Manteca A."/>
            <person name="Ramos J.L."/>
            <person name="Gallego J.R."/>
            <person name="Llorente I."/>
            <person name="Martins Dos Santos V.A."/>
            <person name="Jensen O.N."/>
            <person name="Pelaez A.I."/>
            <person name="Sanchez J."/>
            <person name="Ferrer M."/>
        </authorList>
    </citation>
    <scope>NUCLEOTIDE SEQUENCE</scope>
</reference>
<dbReference type="NCBIfam" id="TIGR00778">
    <property type="entry name" value="ahpD_dom"/>
    <property type="match status" value="1"/>
</dbReference>
<feature type="domain" description="Carboxymuconolactone decarboxylase-like" evidence="1">
    <location>
        <begin position="28"/>
        <end position="110"/>
    </location>
</feature>
<keyword evidence="2" id="KW-0560">Oxidoreductase</keyword>
<accession>T1C4Y6</accession>
<dbReference type="Gene3D" id="1.20.1290.10">
    <property type="entry name" value="AhpD-like"/>
    <property type="match status" value="1"/>
</dbReference>
<protein>
    <submittedName>
        <fullName evidence="2">Alkylhydroperoxidase like protein, AhpD family</fullName>
    </submittedName>
</protein>
<dbReference type="InterPro" id="IPR029032">
    <property type="entry name" value="AhpD-like"/>
</dbReference>
<dbReference type="InterPro" id="IPR004675">
    <property type="entry name" value="AhpD_core"/>
</dbReference>
<dbReference type="Pfam" id="PF02627">
    <property type="entry name" value="CMD"/>
    <property type="match status" value="1"/>
</dbReference>
<dbReference type="SUPFAM" id="SSF69118">
    <property type="entry name" value="AhpD-like"/>
    <property type="match status" value="1"/>
</dbReference>
<feature type="non-terminal residue" evidence="2">
    <location>
        <position position="1"/>
    </location>
</feature>
<evidence type="ECO:0000259" key="1">
    <source>
        <dbReference type="Pfam" id="PF02627"/>
    </source>
</evidence>
<dbReference type="AlphaFoldDB" id="T1C4Y6"/>
<evidence type="ECO:0000313" key="2">
    <source>
        <dbReference type="EMBL" id="EQD75918.1"/>
    </source>
</evidence>
<sequence length="169" mass="18802">RAGALRCGDVVAQEAFVNTRIDYRKASPDAYQAMLGLEAAVRRARLEHALLELVKMRVSQINGCAYCLDMHSKDARAAGETEQRLYLLPAWREAPFYSQRERAALAWAEAVTQVSMNEPSDTLYADVRAHFNEKEMVDLTLAIIAINGWNRLAIAFRADVGGHVARPVG</sequence>
<reference evidence="2" key="1">
    <citation type="submission" date="2013-08" db="EMBL/GenBank/DDBJ databases">
        <authorList>
            <person name="Mendez C."/>
            <person name="Richter M."/>
            <person name="Ferrer M."/>
            <person name="Sanchez J."/>
        </authorList>
    </citation>
    <scope>NUCLEOTIDE SEQUENCE</scope>
</reference>
<keyword evidence="2" id="KW-0575">Peroxidase</keyword>
<dbReference type="PANTHER" id="PTHR34846:SF10">
    <property type="entry name" value="CYTOPLASMIC PROTEIN"/>
    <property type="match status" value="1"/>
</dbReference>
<dbReference type="InterPro" id="IPR003779">
    <property type="entry name" value="CMD-like"/>
</dbReference>
<proteinExistence type="predicted"/>
<dbReference type="PANTHER" id="PTHR34846">
    <property type="entry name" value="4-CARBOXYMUCONOLACTONE DECARBOXYLASE FAMILY PROTEIN (AFU_ORTHOLOGUE AFUA_6G11590)"/>
    <property type="match status" value="1"/>
</dbReference>
<gene>
    <name evidence="2" type="ORF">B1A_03593</name>
</gene>